<feature type="coiled-coil region" evidence="1">
    <location>
        <begin position="19"/>
        <end position="46"/>
    </location>
</feature>
<dbReference type="AlphaFoldDB" id="A0A5K7YV00"/>
<keyword evidence="3" id="KW-1185">Reference proteome</keyword>
<protein>
    <submittedName>
        <fullName evidence="2">Uncharacterized protein</fullName>
    </submittedName>
</protein>
<gene>
    <name evidence="2" type="ORF">DSCW_05430</name>
</gene>
<sequence length="478" mass="56300">MRVHFDEFEDYCTHEPDWEAIFQNRIAEIKAEIKQATAELIAEGKKLSLITRQRQEQTDNPSMLPAVATKAPEQYKADLVAFKEDKMPGIQKRIEELSTEYAVLNKQIALPDLARLTAVKTSLSTVEDRIFNVELYCGLLETVKQIASGAPAPMDEPVCIRQQLLYMDEETLFDYDQGGMDFERLNDFDRWVVEPGTLSRILPEPKGVVAFRVRRKDKKYDTPRDLLEMWGQIYKHMANRQTYLLIRNGENVYRIATEIDFSPRLVPFQDEIGEKQFLKFSRFNREKEPEVITPDSVYFDDHVAKMDRLIKQYNRIFIFIQGLLDRTSVFHPHPGIRLFEPGQIDLWVRCIRDEEIALPNETISWEAYRDQLNKTVRKGNWVWSLWYPDSYGEYRHGYKHFNVLEQEVVGRPRFCEVVSVKRDRSQVKIRWETDRWGYGYWDLDEWQPGGYRCLNVWSVSLRAEFEILALKNSLAISV</sequence>
<dbReference type="Proteomes" id="UP000427769">
    <property type="component" value="Chromosome"/>
</dbReference>
<evidence type="ECO:0000313" key="3">
    <source>
        <dbReference type="Proteomes" id="UP000427769"/>
    </source>
</evidence>
<dbReference type="KEGG" id="dwd:DSCW_05430"/>
<evidence type="ECO:0000313" key="2">
    <source>
        <dbReference type="EMBL" id="BBO73126.1"/>
    </source>
</evidence>
<organism evidence="2 3">
    <name type="scientific">Desulfosarcina widdelii</name>
    <dbReference type="NCBI Taxonomy" id="947919"/>
    <lineage>
        <taxon>Bacteria</taxon>
        <taxon>Pseudomonadati</taxon>
        <taxon>Thermodesulfobacteriota</taxon>
        <taxon>Desulfobacteria</taxon>
        <taxon>Desulfobacterales</taxon>
        <taxon>Desulfosarcinaceae</taxon>
        <taxon>Desulfosarcina</taxon>
    </lineage>
</organism>
<dbReference type="EMBL" id="AP021875">
    <property type="protein sequence ID" value="BBO73126.1"/>
    <property type="molecule type" value="Genomic_DNA"/>
</dbReference>
<proteinExistence type="predicted"/>
<evidence type="ECO:0000256" key="1">
    <source>
        <dbReference type="SAM" id="Coils"/>
    </source>
</evidence>
<keyword evidence="1" id="KW-0175">Coiled coil</keyword>
<name>A0A5K7YV00_9BACT</name>
<accession>A0A5K7YV00</accession>
<reference evidence="2 3" key="1">
    <citation type="submission" date="2019-11" db="EMBL/GenBank/DDBJ databases">
        <title>Comparative genomics of hydrocarbon-degrading Desulfosarcina strains.</title>
        <authorList>
            <person name="Watanabe M."/>
            <person name="Kojima H."/>
            <person name="Fukui M."/>
        </authorList>
    </citation>
    <scope>NUCLEOTIDE SEQUENCE [LARGE SCALE GENOMIC DNA]</scope>
    <source>
        <strain evidence="2 3">PP31</strain>
    </source>
</reference>